<proteinExistence type="predicted"/>
<evidence type="ECO:0000313" key="2">
    <source>
        <dbReference type="EMBL" id="CAB4196511.1"/>
    </source>
</evidence>
<dbReference type="EMBL" id="LR797252">
    <property type="protein sequence ID" value="CAB4196511.1"/>
    <property type="molecule type" value="Genomic_DNA"/>
</dbReference>
<evidence type="ECO:0000259" key="1">
    <source>
        <dbReference type="Pfam" id="PF00535"/>
    </source>
</evidence>
<dbReference type="Gene3D" id="3.90.550.10">
    <property type="entry name" value="Spore Coat Polysaccharide Biosynthesis Protein SpsA, Chain A"/>
    <property type="match status" value="1"/>
</dbReference>
<keyword evidence="2" id="KW-0808">Transferase</keyword>
<reference evidence="2" key="1">
    <citation type="submission" date="2020-05" db="EMBL/GenBank/DDBJ databases">
        <authorList>
            <person name="Chiriac C."/>
            <person name="Salcher M."/>
            <person name="Ghai R."/>
            <person name="Kavagutti S V."/>
        </authorList>
    </citation>
    <scope>NUCLEOTIDE SEQUENCE</scope>
</reference>
<name>A0A6J5RSH4_9CAUD</name>
<organism evidence="2">
    <name type="scientific">uncultured Caudovirales phage</name>
    <dbReference type="NCBI Taxonomy" id="2100421"/>
    <lineage>
        <taxon>Viruses</taxon>
        <taxon>Duplodnaviria</taxon>
        <taxon>Heunggongvirae</taxon>
        <taxon>Uroviricota</taxon>
        <taxon>Caudoviricetes</taxon>
        <taxon>Peduoviridae</taxon>
        <taxon>Maltschvirus</taxon>
        <taxon>Maltschvirus maltsch</taxon>
    </lineage>
</organism>
<dbReference type="PANTHER" id="PTHR43179:SF7">
    <property type="entry name" value="RHAMNOSYLTRANSFERASE WBBL"/>
    <property type="match status" value="1"/>
</dbReference>
<accession>A0A6J5RSH4</accession>
<dbReference type="Pfam" id="PF00535">
    <property type="entry name" value="Glycos_transf_2"/>
    <property type="match status" value="1"/>
</dbReference>
<dbReference type="PANTHER" id="PTHR43179">
    <property type="entry name" value="RHAMNOSYLTRANSFERASE WBBL"/>
    <property type="match status" value="1"/>
</dbReference>
<gene>
    <name evidence="2" type="ORF">UFOVP1290_31</name>
</gene>
<sequence length="223" mass="25623">MNKILSIVIPVYNKFPFTKSCLNDLLKLSDNHEIIIIDNGSTDETKKELENNSKIIYYRFDNNQGFAKACNKGYQISSSNNVLFLNNDIRVKSNYESWTNILIDKCELGLVGPTMGQLDKELNFIKESNSKLNGNSYMSGWCLAASKNIWNKLIINNYLGPFSEEFFCYFEDTDLGFRSKKNGIAMNIVDIPVVHFGKQTSKQLNTYELYKSARKIFVNKWGK</sequence>
<protein>
    <submittedName>
        <fullName evidence="2">WcaA Glycosyltransferases involved in cell wall biogenesis</fullName>
    </submittedName>
</protein>
<dbReference type="GO" id="GO:0016740">
    <property type="term" value="F:transferase activity"/>
    <property type="evidence" value="ECO:0007669"/>
    <property type="project" value="UniProtKB-KW"/>
</dbReference>
<dbReference type="SUPFAM" id="SSF53448">
    <property type="entry name" value="Nucleotide-diphospho-sugar transferases"/>
    <property type="match status" value="1"/>
</dbReference>
<feature type="domain" description="Glycosyltransferase 2-like" evidence="1">
    <location>
        <begin position="6"/>
        <end position="92"/>
    </location>
</feature>
<dbReference type="InterPro" id="IPR029044">
    <property type="entry name" value="Nucleotide-diphossugar_trans"/>
</dbReference>
<dbReference type="InterPro" id="IPR001173">
    <property type="entry name" value="Glyco_trans_2-like"/>
</dbReference>